<feature type="coiled-coil region" evidence="5">
    <location>
        <begin position="532"/>
        <end position="566"/>
    </location>
</feature>
<dbReference type="InterPro" id="IPR050540">
    <property type="entry name" value="F-actin_Monoox_Mical"/>
</dbReference>
<dbReference type="InterPro" id="IPR022735">
    <property type="entry name" value="bMERB_dom"/>
</dbReference>
<keyword evidence="2 4" id="KW-0862">Zinc</keyword>
<gene>
    <name evidence="9" type="ORF">RUM43_006035</name>
</gene>
<dbReference type="SUPFAM" id="SSF57716">
    <property type="entry name" value="Glucocorticoid receptor-like (DNA-binding domain)"/>
    <property type="match status" value="1"/>
</dbReference>
<dbReference type="PROSITE" id="PS50023">
    <property type="entry name" value="LIM_DOMAIN_2"/>
    <property type="match status" value="1"/>
</dbReference>
<dbReference type="Gene3D" id="2.10.110.10">
    <property type="entry name" value="Cysteine Rich Protein"/>
    <property type="match status" value="1"/>
</dbReference>
<dbReference type="PROSITE" id="PS51848">
    <property type="entry name" value="BMERB"/>
    <property type="match status" value="1"/>
</dbReference>
<feature type="domain" description="LIM zinc-binding" evidence="7">
    <location>
        <begin position="17"/>
        <end position="78"/>
    </location>
</feature>
<feature type="compositionally biased region" description="Basic and acidic residues" evidence="6">
    <location>
        <begin position="475"/>
        <end position="494"/>
    </location>
</feature>
<name>A0AAN8RV39_POLSC</name>
<evidence type="ECO:0000313" key="9">
    <source>
        <dbReference type="EMBL" id="KAK6625736.1"/>
    </source>
</evidence>
<comment type="caution">
    <text evidence="9">The sequence shown here is derived from an EMBL/GenBank/DDBJ whole genome shotgun (WGS) entry which is preliminary data.</text>
</comment>
<feature type="region of interest" description="Disordered" evidence="6">
    <location>
        <begin position="284"/>
        <end position="519"/>
    </location>
</feature>
<evidence type="ECO:0000256" key="4">
    <source>
        <dbReference type="PROSITE-ProRule" id="PRU00125"/>
    </source>
</evidence>
<dbReference type="EMBL" id="JAWJWE010000037">
    <property type="protein sequence ID" value="KAK6625736.1"/>
    <property type="molecule type" value="Genomic_DNA"/>
</dbReference>
<evidence type="ECO:0000313" key="10">
    <source>
        <dbReference type="Proteomes" id="UP001372834"/>
    </source>
</evidence>
<protein>
    <recommendedName>
        <fullName evidence="11">MICAL-like protein 1</fullName>
    </recommendedName>
</protein>
<dbReference type="Proteomes" id="UP001372834">
    <property type="component" value="Unassembled WGS sequence"/>
</dbReference>
<dbReference type="SMART" id="SM00132">
    <property type="entry name" value="LIM"/>
    <property type="match status" value="1"/>
</dbReference>
<evidence type="ECO:0000256" key="3">
    <source>
        <dbReference type="ARBA" id="ARBA00023038"/>
    </source>
</evidence>
<dbReference type="InterPro" id="IPR001781">
    <property type="entry name" value="Znf_LIM"/>
</dbReference>
<evidence type="ECO:0008006" key="11">
    <source>
        <dbReference type="Google" id="ProtNLM"/>
    </source>
</evidence>
<feature type="compositionally biased region" description="Polar residues" evidence="6">
    <location>
        <begin position="402"/>
        <end position="413"/>
    </location>
</feature>
<accession>A0AAN8RV39</accession>
<dbReference type="GO" id="GO:0046872">
    <property type="term" value="F:metal ion binding"/>
    <property type="evidence" value="ECO:0007669"/>
    <property type="project" value="UniProtKB-KW"/>
</dbReference>
<evidence type="ECO:0000256" key="1">
    <source>
        <dbReference type="ARBA" id="ARBA00022723"/>
    </source>
</evidence>
<dbReference type="AlphaFoldDB" id="A0AAN8RV39"/>
<evidence type="ECO:0000259" key="7">
    <source>
        <dbReference type="PROSITE" id="PS50023"/>
    </source>
</evidence>
<feature type="compositionally biased region" description="Basic and acidic residues" evidence="6">
    <location>
        <begin position="118"/>
        <end position="131"/>
    </location>
</feature>
<keyword evidence="3 4" id="KW-0440">LIM domain</keyword>
<evidence type="ECO:0000259" key="8">
    <source>
        <dbReference type="PROSITE" id="PS51848"/>
    </source>
</evidence>
<reference evidence="9 10" key="1">
    <citation type="submission" date="2023-10" db="EMBL/GenBank/DDBJ databases">
        <title>Genomes of two closely related lineages of the louse Polyplax serrata with different host specificities.</title>
        <authorList>
            <person name="Martinu J."/>
            <person name="Tarabai H."/>
            <person name="Stefka J."/>
            <person name="Hypsa V."/>
        </authorList>
    </citation>
    <scope>NUCLEOTIDE SEQUENCE [LARGE SCALE GENOMIC DNA]</scope>
    <source>
        <strain evidence="9">HR10_N</strain>
    </source>
</reference>
<evidence type="ECO:0000256" key="6">
    <source>
        <dbReference type="SAM" id="MobiDB-lite"/>
    </source>
</evidence>
<keyword evidence="5" id="KW-0175">Coiled coil</keyword>
<dbReference type="Pfam" id="PF00412">
    <property type="entry name" value="LIM"/>
    <property type="match status" value="1"/>
</dbReference>
<dbReference type="PANTHER" id="PTHR23167:SF84">
    <property type="entry name" value="ALPHA ACTININ 3-RELATED"/>
    <property type="match status" value="1"/>
</dbReference>
<feature type="region of interest" description="Disordered" evidence="6">
    <location>
        <begin position="118"/>
        <end position="140"/>
    </location>
</feature>
<evidence type="ECO:0000256" key="5">
    <source>
        <dbReference type="SAM" id="Coils"/>
    </source>
</evidence>
<feature type="compositionally biased region" description="Low complexity" evidence="6">
    <location>
        <begin position="442"/>
        <end position="456"/>
    </location>
</feature>
<sequence>MVSFKVGDRKVSSGRLETCWSCRRPVFLAERLVAGGKLRHRTCFTCKRCGNQLNLVGYYETETGDFVCETCPDEEKRGSVVIEGKGEEIPLSGDTRMSAGYPKDEYSLNFEKALDASVEKGDRNTNEKDTVDSQSEETCPASHVEQKMLEKMKTGLPPECTDNNQHNTANLEALNIKIKSLLGRDFTETLSLLNHEPESFIADISEIIDNVISDAVTEVEIRRGGGTEKSDLPHAEEIAEIKLNDKSFVAVNDTDSTTAEEDNSVSLITEDVPADDTVQVETVEVSKKDSDEKVVHDTNEVVENKQDDYPEDLNPFADDDDEEETPNKQTETQVTPKKQPPVTPRRLVPNKKAVEKGQNPNLNPFWSDGEPESEDEGIKPVPAPRTSLRSSEEDPSRLHYGSFTSLNSMGSTVSRRKKGPAPAPPSGHKSLQYPASPQSNKSMSPMYRSPSPSMSIRSHRKSKPAPPPPPVNVYRSEESDVLSGKKEKNYENKVKQNLSVPDKSSYGKWKRKKSQAPSLPIPQRRRIAPLPLPEFYRELEDLEIQQRELERQGVNLEQTIRMYDEESPDVLEGGDTTAKDIEGLILQLFEIVNQKNELFRRQAELMYLRRQQRLEEEHADIEYQIRCLMGRPERNKTDSDKEQEEELIRRLVEVVERRNEIIECLDMDRRREVEEDKSIHHHLEAFAARVCGKKSPSVSLQGKRGETGGIIRSRFE</sequence>
<feature type="compositionally biased region" description="Polar residues" evidence="6">
    <location>
        <begin position="327"/>
        <end position="336"/>
    </location>
</feature>
<proteinExistence type="predicted"/>
<feature type="domain" description="BMERB" evidence="8">
    <location>
        <begin position="519"/>
        <end position="681"/>
    </location>
</feature>
<feature type="compositionally biased region" description="Basic and acidic residues" evidence="6">
    <location>
        <begin position="284"/>
        <end position="308"/>
    </location>
</feature>
<dbReference type="Pfam" id="PF12130">
    <property type="entry name" value="bMERB_dom"/>
    <property type="match status" value="1"/>
</dbReference>
<dbReference type="PROSITE" id="PS00478">
    <property type="entry name" value="LIM_DOMAIN_1"/>
    <property type="match status" value="1"/>
</dbReference>
<organism evidence="9 10">
    <name type="scientific">Polyplax serrata</name>
    <name type="common">Common mouse louse</name>
    <dbReference type="NCBI Taxonomy" id="468196"/>
    <lineage>
        <taxon>Eukaryota</taxon>
        <taxon>Metazoa</taxon>
        <taxon>Ecdysozoa</taxon>
        <taxon>Arthropoda</taxon>
        <taxon>Hexapoda</taxon>
        <taxon>Insecta</taxon>
        <taxon>Pterygota</taxon>
        <taxon>Neoptera</taxon>
        <taxon>Paraneoptera</taxon>
        <taxon>Psocodea</taxon>
        <taxon>Troctomorpha</taxon>
        <taxon>Phthiraptera</taxon>
        <taxon>Anoplura</taxon>
        <taxon>Polyplacidae</taxon>
        <taxon>Polyplax</taxon>
    </lineage>
</organism>
<keyword evidence="1 4" id="KW-0479">Metal-binding</keyword>
<dbReference type="PANTHER" id="PTHR23167">
    <property type="entry name" value="CALPONIN HOMOLOGY DOMAIN-CONTAINING PROTEIN DDB_G0272472-RELATED"/>
    <property type="match status" value="1"/>
</dbReference>
<evidence type="ECO:0000256" key="2">
    <source>
        <dbReference type="ARBA" id="ARBA00022833"/>
    </source>
</evidence>
<dbReference type="SMART" id="SM01203">
    <property type="entry name" value="DUF3585"/>
    <property type="match status" value="1"/>
</dbReference>
<dbReference type="CDD" id="cd09400">
    <property type="entry name" value="LIM_like_1"/>
    <property type="match status" value="1"/>
</dbReference>